<dbReference type="Proteomes" id="UP000267049">
    <property type="component" value="Unassembled WGS sequence"/>
</dbReference>
<protein>
    <submittedName>
        <fullName evidence="3">Arsenate reductase ArsC</fullName>
    </submittedName>
</protein>
<dbReference type="GO" id="GO:0046685">
    <property type="term" value="P:response to arsenic-containing substance"/>
    <property type="evidence" value="ECO:0007669"/>
    <property type="project" value="UniProtKB-KW"/>
</dbReference>
<organism evidence="3 4">
    <name type="scientific">Montanilutibacter psychrotolerans</name>
    <dbReference type="NCBI Taxonomy" id="1327343"/>
    <lineage>
        <taxon>Bacteria</taxon>
        <taxon>Pseudomonadati</taxon>
        <taxon>Pseudomonadota</taxon>
        <taxon>Gammaproteobacteria</taxon>
        <taxon>Lysobacterales</taxon>
        <taxon>Lysobacteraceae</taxon>
        <taxon>Montanilutibacter</taxon>
    </lineage>
</organism>
<sequence>MTERTYNALFLCTGNSARSQMAEALLNYMSKGRIRAYSAGSRPGTHVQPLAAQLITDLGVSAESLRTKSWDEFAATGAPEMDFVITVCDNAAGETCPVWPGHPAIAHWGVPDPALTPDDTQAFKHAWLTLRRRIELLLALPLDKLDRLAQEQQLRQIAQET</sequence>
<dbReference type="PANTHER" id="PTHR43428">
    <property type="entry name" value="ARSENATE REDUCTASE"/>
    <property type="match status" value="1"/>
</dbReference>
<dbReference type="InterPro" id="IPR036196">
    <property type="entry name" value="Ptyr_pPase_sf"/>
</dbReference>
<accession>A0A3M8SXS0</accession>
<evidence type="ECO:0000313" key="3">
    <source>
        <dbReference type="EMBL" id="RNF86178.1"/>
    </source>
</evidence>
<name>A0A3M8SXS0_9GAMM</name>
<feature type="domain" description="Phosphotyrosine protein phosphatase I" evidence="2">
    <location>
        <begin position="6"/>
        <end position="140"/>
    </location>
</feature>
<dbReference type="Pfam" id="PF01451">
    <property type="entry name" value="LMWPc"/>
    <property type="match status" value="1"/>
</dbReference>
<reference evidence="3 4" key="1">
    <citation type="submission" date="2018-11" db="EMBL/GenBank/DDBJ databases">
        <title>Lysobacter cryohumiis sp. nov., isolated from soil in the Tianshan Mountains, Xinjiang, China.</title>
        <authorList>
            <person name="Luo Y."/>
            <person name="Sheng H."/>
        </authorList>
    </citation>
    <scope>NUCLEOTIDE SEQUENCE [LARGE SCALE GENOMIC DNA]</scope>
    <source>
        <strain evidence="3 4">ZS60</strain>
    </source>
</reference>
<keyword evidence="1" id="KW-0059">Arsenical resistance</keyword>
<dbReference type="SMART" id="SM00226">
    <property type="entry name" value="LMWPc"/>
    <property type="match status" value="1"/>
</dbReference>
<dbReference type="Gene3D" id="3.40.50.2300">
    <property type="match status" value="1"/>
</dbReference>
<evidence type="ECO:0000313" key="4">
    <source>
        <dbReference type="Proteomes" id="UP000267049"/>
    </source>
</evidence>
<evidence type="ECO:0000259" key="2">
    <source>
        <dbReference type="SMART" id="SM00226"/>
    </source>
</evidence>
<keyword evidence="4" id="KW-1185">Reference proteome</keyword>
<dbReference type="AlphaFoldDB" id="A0A3M8SXS0"/>
<dbReference type="OrthoDB" id="9793058at2"/>
<dbReference type="InterPro" id="IPR023485">
    <property type="entry name" value="Ptyr_pPase"/>
</dbReference>
<dbReference type="RefSeq" id="WP_123086297.1">
    <property type="nucleotide sequence ID" value="NZ_RIBS01000001.1"/>
</dbReference>
<proteinExistence type="predicted"/>
<comment type="caution">
    <text evidence="3">The sequence shown here is derived from an EMBL/GenBank/DDBJ whole genome shotgun (WGS) entry which is preliminary data.</text>
</comment>
<dbReference type="EMBL" id="RIBS01000001">
    <property type="protein sequence ID" value="RNF86178.1"/>
    <property type="molecule type" value="Genomic_DNA"/>
</dbReference>
<evidence type="ECO:0000256" key="1">
    <source>
        <dbReference type="ARBA" id="ARBA00022849"/>
    </source>
</evidence>
<gene>
    <name evidence="3" type="ORF">EER27_01765</name>
</gene>
<dbReference type="SUPFAM" id="SSF52788">
    <property type="entry name" value="Phosphotyrosine protein phosphatases I"/>
    <property type="match status" value="1"/>
</dbReference>
<dbReference type="CDD" id="cd16345">
    <property type="entry name" value="LMWP_ArsC"/>
    <property type="match status" value="1"/>
</dbReference>
<dbReference type="PANTHER" id="PTHR43428:SF1">
    <property type="entry name" value="ARSENATE REDUCTASE"/>
    <property type="match status" value="1"/>
</dbReference>